<evidence type="ECO:0000256" key="1">
    <source>
        <dbReference type="SAM" id="Coils"/>
    </source>
</evidence>
<sequence length="140" mass="14784">MTTKNTTAKAAPKAAEKPVEAAPEAEVLKVGTNALALPWPRDPQGFLKTVKAATAGAKRVNGDKERLKAYLKALDILAAFAKETYVRDVDARNKAKTNAISAKARIAEQQRKAAEAKAAEFEAAAARVRAQAGIKAEGGE</sequence>
<evidence type="ECO:0000313" key="4">
    <source>
        <dbReference type="Proteomes" id="UP001218881"/>
    </source>
</evidence>
<feature type="coiled-coil region" evidence="1">
    <location>
        <begin position="92"/>
        <end position="131"/>
    </location>
</feature>
<feature type="region of interest" description="Disordered" evidence="2">
    <location>
        <begin position="1"/>
        <end position="22"/>
    </location>
</feature>
<evidence type="ECO:0000256" key="2">
    <source>
        <dbReference type="SAM" id="MobiDB-lite"/>
    </source>
</evidence>
<protein>
    <submittedName>
        <fullName evidence="3">Uncharacterized protein</fullName>
    </submittedName>
</protein>
<evidence type="ECO:0000313" key="3">
    <source>
        <dbReference type="EMBL" id="WFG40848.1"/>
    </source>
</evidence>
<organism evidence="3 4">
    <name type="scientific">Paracoccus phage ParKuw1</name>
    <dbReference type="NCBI Taxonomy" id="3032415"/>
    <lineage>
        <taxon>Viruses</taxon>
        <taxon>Duplodnaviria</taxon>
        <taxon>Heunggongvirae</taxon>
        <taxon>Uroviricota</taxon>
        <taxon>Caudoviricetes</taxon>
        <taxon>Autographivirales</taxon>
        <taxon>Autographivirales incertae sedis</taxon>
        <taxon>Kuwvirus</taxon>
        <taxon>Kuwvirus ParKuw1</taxon>
    </lineage>
</organism>
<name>A0AAF0FD46_9CAUD</name>
<reference evidence="3" key="1">
    <citation type="submission" date="2023-02" db="EMBL/GenBank/DDBJ databases">
        <authorList>
            <person name="Rihtman B."/>
        </authorList>
    </citation>
    <scope>NUCLEOTIDE SEQUENCE</scope>
</reference>
<accession>A0AAF0FD46</accession>
<keyword evidence="1" id="KW-0175">Coiled coil</keyword>
<dbReference type="EMBL" id="OQ376857">
    <property type="protein sequence ID" value="WFG40848.1"/>
    <property type="molecule type" value="Genomic_DNA"/>
</dbReference>
<proteinExistence type="predicted"/>
<keyword evidence="4" id="KW-1185">Reference proteome</keyword>
<dbReference type="Proteomes" id="UP001218881">
    <property type="component" value="Segment"/>
</dbReference>
<gene>
    <name evidence="3" type="ORF">ParaKuw1_00015</name>
</gene>